<accession>A0A2P0QJK6</accession>
<evidence type="ECO:0000259" key="3">
    <source>
        <dbReference type="Pfam" id="PF00496"/>
    </source>
</evidence>
<dbReference type="EMBL" id="KX388536">
    <property type="protein sequence ID" value="ARU12457.1"/>
    <property type="molecule type" value="Genomic_DNA"/>
</dbReference>
<dbReference type="InterPro" id="IPR000914">
    <property type="entry name" value="SBP_5_dom"/>
</dbReference>
<dbReference type="Gene3D" id="3.10.105.10">
    <property type="entry name" value="Dipeptide-binding Protein, Domain 3"/>
    <property type="match status" value="1"/>
</dbReference>
<dbReference type="AlphaFoldDB" id="A0A2P0QJK6"/>
<dbReference type="Gene3D" id="3.40.190.10">
    <property type="entry name" value="Periplasmic binding protein-like II"/>
    <property type="match status" value="1"/>
</dbReference>
<dbReference type="GO" id="GO:0015833">
    <property type="term" value="P:peptide transport"/>
    <property type="evidence" value="ECO:0007669"/>
    <property type="project" value="TreeGrafter"/>
</dbReference>
<dbReference type="PANTHER" id="PTHR30290">
    <property type="entry name" value="PERIPLASMIC BINDING COMPONENT OF ABC TRANSPORTER"/>
    <property type="match status" value="1"/>
</dbReference>
<evidence type="ECO:0000256" key="1">
    <source>
        <dbReference type="ARBA" id="ARBA00004418"/>
    </source>
</evidence>
<dbReference type="InterPro" id="IPR030678">
    <property type="entry name" value="Peptide/Ni-bd"/>
</dbReference>
<geneLocation type="plasmid" evidence="4">
    <name>pTiChry5</name>
</geneLocation>
<dbReference type="Pfam" id="PF00496">
    <property type="entry name" value="SBP_bac_5"/>
    <property type="match status" value="1"/>
</dbReference>
<dbReference type="InterPro" id="IPR039424">
    <property type="entry name" value="SBP_5"/>
</dbReference>
<organism evidence="4">
    <name type="scientific">Agrobacterium tumefaciens</name>
    <dbReference type="NCBI Taxonomy" id="358"/>
    <lineage>
        <taxon>Bacteria</taxon>
        <taxon>Pseudomonadati</taxon>
        <taxon>Pseudomonadota</taxon>
        <taxon>Alphaproteobacteria</taxon>
        <taxon>Hyphomicrobiales</taxon>
        <taxon>Rhizobiaceae</taxon>
        <taxon>Rhizobium/Agrobacterium group</taxon>
        <taxon>Agrobacterium</taxon>
        <taxon>Agrobacterium tumefaciens complex</taxon>
    </lineage>
</organism>
<feature type="domain" description="Solute-binding protein family 5" evidence="3">
    <location>
        <begin position="86"/>
        <end position="438"/>
    </location>
</feature>
<dbReference type="Gene3D" id="3.90.76.10">
    <property type="entry name" value="Dipeptide-binding Protein, Domain 1"/>
    <property type="match status" value="1"/>
</dbReference>
<name>A0A2P0QJK6_AGRTU</name>
<protein>
    <submittedName>
        <fullName evidence="4">Transporter substrate-binding protein</fullName>
    </submittedName>
</protein>
<sequence>METITKEANMISHTGKLNLSALIAIFLSTAALPCAAEAATLRVGAAAENVATLDPTRATATVDVGVVSWMFNGLVRFPPGSADPTKIEPDLAEKWETTPDGLVWTFHLRNGVKFHGDYGTVTSEDVVYSLERAKNPKTSSFSNDFTEVKSIEAIDPLTVKITLNSPVPGFLGLIANYHGGNIISKKAAEKLGADFKLRPIGTGPFMFENAVTQQSVTLKAFPDYFRGKPKLDGIQYNLIPSDASRELAFRSGELDLIYGKREQRWVDQAKAWDGSTVDIFAPGEYRTLFLNQAHKPLDNVKVRQAIAHAVNVDQIVEFVGAGVGQKGCSVVPSGFLGEDCTWSYKYDPELSRKLLTEAGLGNGLTIKAIVSSATAQQPIMQVVQGQLSEVGINMDMQVVDHATYQEQSRKDLSDVVFYGAARYPVADSYLSQFYHSNASIGKPTAVTNFSHCDAADSEIEAGRKAATDPERLKAWSDAQHKIYDQVCGIPLFNLMQVWVRKNELDYGYELEGALNLAPPITENTTFKQ</sequence>
<dbReference type="PIRSF" id="PIRSF002741">
    <property type="entry name" value="MppA"/>
    <property type="match status" value="1"/>
</dbReference>
<dbReference type="SUPFAM" id="SSF53850">
    <property type="entry name" value="Periplasmic binding protein-like II"/>
    <property type="match status" value="1"/>
</dbReference>
<dbReference type="CDD" id="cd08508">
    <property type="entry name" value="PBP2_NikA_DppA_OppA_like_1"/>
    <property type="match status" value="1"/>
</dbReference>
<comment type="similarity">
    <text evidence="2">Belongs to the bacterial solute-binding protein 5 family.</text>
</comment>
<dbReference type="GO" id="GO:1904680">
    <property type="term" value="F:peptide transmembrane transporter activity"/>
    <property type="evidence" value="ECO:0007669"/>
    <property type="project" value="TreeGrafter"/>
</dbReference>
<reference evidence="4" key="1">
    <citation type="journal article" date="2018" name="Plasmid">
        <title>Complete sequence of the tumor-inducing plasmid pTiChry5 from the hypervirulent Agrobacterium tumefaciens strain Chry5.</title>
        <authorList>
            <person name="Shao S."/>
            <person name="Zhang X."/>
            <person name="van Heusden G.P.H."/>
            <person name="Hooykaas P.J."/>
        </authorList>
    </citation>
    <scope>NUCLEOTIDE SEQUENCE</scope>
    <source>
        <strain evidence="4">Chry5</strain>
        <plasmid evidence="4">pTiChry5</plasmid>
    </source>
</reference>
<evidence type="ECO:0000313" key="4">
    <source>
        <dbReference type="EMBL" id="ARU12457.1"/>
    </source>
</evidence>
<keyword evidence="4" id="KW-0614">Plasmid</keyword>
<evidence type="ECO:0000256" key="2">
    <source>
        <dbReference type="ARBA" id="ARBA00005695"/>
    </source>
</evidence>
<dbReference type="GO" id="GO:0043190">
    <property type="term" value="C:ATP-binding cassette (ABC) transporter complex"/>
    <property type="evidence" value="ECO:0007669"/>
    <property type="project" value="InterPro"/>
</dbReference>
<gene>
    <name evidence="4" type="primary">lecA</name>
    <name evidence="4" type="ORF">AgrTiChry5_35</name>
</gene>
<proteinExistence type="inferred from homology"/>
<dbReference type="GO" id="GO:0030288">
    <property type="term" value="C:outer membrane-bounded periplasmic space"/>
    <property type="evidence" value="ECO:0007669"/>
    <property type="project" value="UniProtKB-ARBA"/>
</dbReference>
<comment type="subcellular location">
    <subcellularLocation>
        <location evidence="1">Periplasm</location>
    </subcellularLocation>
</comment>